<dbReference type="GeneTree" id="ENSGT01130000278316"/>
<evidence type="ECO:0000313" key="10">
    <source>
        <dbReference type="Ensembl" id="ENSMLUP00000000826.2"/>
    </source>
</evidence>
<keyword evidence="11" id="KW-1185">Reference proteome</keyword>
<protein>
    <submittedName>
        <fullName evidence="10">C-C motif chemokine ligand 8</fullName>
    </submittedName>
</protein>
<dbReference type="GO" id="GO:0061844">
    <property type="term" value="P:antimicrobial humoral immune response mediated by antimicrobial peptide"/>
    <property type="evidence" value="ECO:0007669"/>
    <property type="project" value="TreeGrafter"/>
</dbReference>
<name>G1NUD3_MYOLU</name>
<feature type="chain" id="PRO_5003416946" evidence="8">
    <location>
        <begin position="25"/>
        <end position="100"/>
    </location>
</feature>
<comment type="subcellular location">
    <subcellularLocation>
        <location evidence="1">Secreted</location>
    </subcellularLocation>
</comment>
<dbReference type="SUPFAM" id="SSF54117">
    <property type="entry name" value="Interleukin 8-like chemokines"/>
    <property type="match status" value="1"/>
</dbReference>
<dbReference type="GO" id="GO:0044828">
    <property type="term" value="P:host-mediated suppression of viral genome replication"/>
    <property type="evidence" value="ECO:0007669"/>
    <property type="project" value="Ensembl"/>
</dbReference>
<feature type="domain" description="Chemokine interleukin-8-like" evidence="9">
    <location>
        <begin position="32"/>
        <end position="91"/>
    </location>
</feature>
<dbReference type="GO" id="GO:0007267">
    <property type="term" value="P:cell-cell signaling"/>
    <property type="evidence" value="ECO:0007669"/>
    <property type="project" value="Ensembl"/>
</dbReference>
<evidence type="ECO:0000256" key="2">
    <source>
        <dbReference type="ARBA" id="ARBA00010868"/>
    </source>
</evidence>
<evidence type="ECO:0000256" key="7">
    <source>
        <dbReference type="ARBA" id="ARBA00023198"/>
    </source>
</evidence>
<comment type="similarity">
    <text evidence="2">Belongs to the intercrine beta (chemokine CC) family.</text>
</comment>
<dbReference type="GO" id="GO:0005615">
    <property type="term" value="C:extracellular space"/>
    <property type="evidence" value="ECO:0007669"/>
    <property type="project" value="UniProtKB-KW"/>
</dbReference>
<dbReference type="GO" id="GO:0070098">
    <property type="term" value="P:chemokine-mediated signaling pathway"/>
    <property type="evidence" value="ECO:0007669"/>
    <property type="project" value="TreeGrafter"/>
</dbReference>
<reference evidence="10 11" key="1">
    <citation type="journal article" date="2011" name="Nature">
        <title>A high-resolution map of human evolutionary constraint using 29 mammals.</title>
        <authorList>
            <person name="Lindblad-Toh K."/>
            <person name="Garber M."/>
            <person name="Zuk O."/>
            <person name="Lin M.F."/>
            <person name="Parker B.J."/>
            <person name="Washietl S."/>
            <person name="Kheradpour P."/>
            <person name="Ernst J."/>
            <person name="Jordan G."/>
            <person name="Mauceli E."/>
            <person name="Ward L.D."/>
            <person name="Lowe C.B."/>
            <person name="Holloway A.K."/>
            <person name="Clamp M."/>
            <person name="Gnerre S."/>
            <person name="Alfoldi J."/>
            <person name="Beal K."/>
            <person name="Chang J."/>
            <person name="Clawson H."/>
            <person name="Cuff J."/>
            <person name="Di Palma F."/>
            <person name="Fitzgerald S."/>
            <person name="Flicek P."/>
            <person name="Guttman M."/>
            <person name="Hubisz M.J."/>
            <person name="Jaffe D.B."/>
            <person name="Jungreis I."/>
            <person name="Kent W.J."/>
            <person name="Kostka D."/>
            <person name="Lara M."/>
            <person name="Martins A.L."/>
            <person name="Massingham T."/>
            <person name="Moltke I."/>
            <person name="Raney B.J."/>
            <person name="Rasmussen M.D."/>
            <person name="Robinson J."/>
            <person name="Stark A."/>
            <person name="Vilella A.J."/>
            <person name="Wen J."/>
            <person name="Xie X."/>
            <person name="Zody M.C."/>
            <person name="Baldwin J."/>
            <person name="Bloom T."/>
            <person name="Chin C.W."/>
            <person name="Heiman D."/>
            <person name="Nicol R."/>
            <person name="Nusbaum C."/>
            <person name="Young S."/>
            <person name="Wilkinson J."/>
            <person name="Worley K.C."/>
            <person name="Kovar C.L."/>
            <person name="Muzny D.M."/>
            <person name="Gibbs R.A."/>
            <person name="Cree A."/>
            <person name="Dihn H.H."/>
            <person name="Fowler G."/>
            <person name="Jhangiani S."/>
            <person name="Joshi V."/>
            <person name="Lee S."/>
            <person name="Lewis L.R."/>
            <person name="Nazareth L.V."/>
            <person name="Okwuonu G."/>
            <person name="Santibanez J."/>
            <person name="Warren W.C."/>
            <person name="Mardis E.R."/>
            <person name="Weinstock G.M."/>
            <person name="Wilson R.K."/>
            <person name="Delehaunty K."/>
            <person name="Dooling D."/>
            <person name="Fronik C."/>
            <person name="Fulton L."/>
            <person name="Fulton B."/>
            <person name="Graves T."/>
            <person name="Minx P."/>
            <person name="Sodergren E."/>
            <person name="Birney E."/>
            <person name="Margulies E.H."/>
            <person name="Herrero J."/>
            <person name="Green E.D."/>
            <person name="Haussler D."/>
            <person name="Siepel A."/>
            <person name="Goldman N."/>
            <person name="Pollard K.S."/>
            <person name="Pedersen J.S."/>
            <person name="Lander E.S."/>
            <person name="Kellis M."/>
        </authorList>
    </citation>
    <scope>NUCLEOTIDE SEQUENCE [LARGE SCALE GENOMIC DNA]</scope>
</reference>
<dbReference type="CDD" id="cd00272">
    <property type="entry name" value="Chemokine_CC"/>
    <property type="match status" value="1"/>
</dbReference>
<dbReference type="GO" id="GO:0016004">
    <property type="term" value="F:phospholipase activator activity"/>
    <property type="evidence" value="ECO:0007669"/>
    <property type="project" value="Ensembl"/>
</dbReference>
<keyword evidence="6 8" id="KW-0732">Signal</keyword>
<dbReference type="GO" id="GO:0008009">
    <property type="term" value="F:chemokine activity"/>
    <property type="evidence" value="ECO:0007669"/>
    <property type="project" value="InterPro"/>
</dbReference>
<organism evidence="10 11">
    <name type="scientific">Myotis lucifugus</name>
    <name type="common">Little brown bat</name>
    <dbReference type="NCBI Taxonomy" id="59463"/>
    <lineage>
        <taxon>Eukaryota</taxon>
        <taxon>Metazoa</taxon>
        <taxon>Chordata</taxon>
        <taxon>Craniata</taxon>
        <taxon>Vertebrata</taxon>
        <taxon>Euteleostomi</taxon>
        <taxon>Mammalia</taxon>
        <taxon>Eutheria</taxon>
        <taxon>Laurasiatheria</taxon>
        <taxon>Chiroptera</taxon>
        <taxon>Yangochiroptera</taxon>
        <taxon>Vespertilionidae</taxon>
        <taxon>Myotis</taxon>
    </lineage>
</organism>
<dbReference type="STRING" id="59463.ENSMLUP00000000826"/>
<accession>G1NUD3</accession>
<evidence type="ECO:0000313" key="11">
    <source>
        <dbReference type="Proteomes" id="UP000001074"/>
    </source>
</evidence>
<evidence type="ECO:0000259" key="9">
    <source>
        <dbReference type="SMART" id="SM00199"/>
    </source>
</evidence>
<evidence type="ECO:0000256" key="4">
    <source>
        <dbReference type="ARBA" id="ARBA00022514"/>
    </source>
</evidence>
<dbReference type="Ensembl" id="ENSMLUT00000000903.2">
    <property type="protein sequence ID" value="ENSMLUP00000000826.2"/>
    <property type="gene ID" value="ENSMLUG00000000908.2"/>
</dbReference>
<evidence type="ECO:0000256" key="3">
    <source>
        <dbReference type="ARBA" id="ARBA00022500"/>
    </source>
</evidence>
<dbReference type="FunFam" id="2.40.50.40:FF:000002">
    <property type="entry name" value="C-C motif chemokine"/>
    <property type="match status" value="1"/>
</dbReference>
<dbReference type="GO" id="GO:0004672">
    <property type="term" value="F:protein kinase activity"/>
    <property type="evidence" value="ECO:0007669"/>
    <property type="project" value="Ensembl"/>
</dbReference>
<dbReference type="PANTHER" id="PTHR12015">
    <property type="entry name" value="SMALL INDUCIBLE CYTOKINE A"/>
    <property type="match status" value="1"/>
</dbReference>
<dbReference type="GO" id="GO:0006954">
    <property type="term" value="P:inflammatory response"/>
    <property type="evidence" value="ECO:0007669"/>
    <property type="project" value="UniProtKB-KW"/>
</dbReference>
<dbReference type="GO" id="GO:0030335">
    <property type="term" value="P:positive regulation of cell migration"/>
    <property type="evidence" value="ECO:0007669"/>
    <property type="project" value="TreeGrafter"/>
</dbReference>
<dbReference type="GO" id="GO:0006816">
    <property type="term" value="P:calcium ion transport"/>
    <property type="evidence" value="ECO:0007669"/>
    <property type="project" value="Ensembl"/>
</dbReference>
<evidence type="ECO:0000256" key="8">
    <source>
        <dbReference type="SAM" id="SignalP"/>
    </source>
</evidence>
<dbReference type="GO" id="GO:0048020">
    <property type="term" value="F:CCR chemokine receptor binding"/>
    <property type="evidence" value="ECO:0007669"/>
    <property type="project" value="TreeGrafter"/>
</dbReference>
<reference evidence="10" key="2">
    <citation type="submission" date="2025-08" db="UniProtKB">
        <authorList>
            <consortium name="Ensembl"/>
        </authorList>
    </citation>
    <scope>IDENTIFICATION</scope>
</reference>
<dbReference type="GO" id="GO:0048245">
    <property type="term" value="P:eosinophil chemotaxis"/>
    <property type="evidence" value="ECO:0007669"/>
    <property type="project" value="TreeGrafter"/>
</dbReference>
<evidence type="ECO:0000256" key="1">
    <source>
        <dbReference type="ARBA" id="ARBA00004613"/>
    </source>
</evidence>
<keyword evidence="4" id="KW-0202">Cytokine</keyword>
<reference evidence="10" key="3">
    <citation type="submission" date="2025-09" db="UniProtKB">
        <authorList>
            <consortium name="Ensembl"/>
        </authorList>
    </citation>
    <scope>IDENTIFICATION</scope>
</reference>
<proteinExistence type="inferred from homology"/>
<evidence type="ECO:0000256" key="6">
    <source>
        <dbReference type="ARBA" id="ARBA00022729"/>
    </source>
</evidence>
<dbReference type="InParanoid" id="G1NUD3"/>
<dbReference type="GO" id="GO:0006874">
    <property type="term" value="P:intracellular calcium ion homeostasis"/>
    <property type="evidence" value="ECO:0007669"/>
    <property type="project" value="Ensembl"/>
</dbReference>
<keyword evidence="7" id="KW-0395">Inflammatory response</keyword>
<dbReference type="GO" id="GO:0006887">
    <property type="term" value="P:exocytosis"/>
    <property type="evidence" value="ECO:0007669"/>
    <property type="project" value="Ensembl"/>
</dbReference>
<evidence type="ECO:0000256" key="5">
    <source>
        <dbReference type="ARBA" id="ARBA00022525"/>
    </source>
</evidence>
<feature type="signal peptide" evidence="8">
    <location>
        <begin position="1"/>
        <end position="24"/>
    </location>
</feature>
<gene>
    <name evidence="10" type="primary">CCL8</name>
</gene>
<dbReference type="SMART" id="SM00199">
    <property type="entry name" value="SCY"/>
    <property type="match status" value="1"/>
</dbReference>
<sequence>TMKVSATLVCLLLTAAAFSTQVLANPESVSIPMTCCHSVVDKVVRIQRLKSYTKVTNTQCTWEAVIFKTKKDKEICADPKEKWVQDTMRLLDSRAQALKP</sequence>
<dbReference type="InterPro" id="IPR001811">
    <property type="entry name" value="Chemokine_IL8-like_dom"/>
</dbReference>
<dbReference type="InterPro" id="IPR036048">
    <property type="entry name" value="Interleukin_8-like_sf"/>
</dbReference>
<keyword evidence="3" id="KW-0145">Chemotaxis</keyword>
<dbReference type="eggNOG" id="ENOG502S8M4">
    <property type="taxonomic scope" value="Eukaryota"/>
</dbReference>
<dbReference type="Pfam" id="PF00048">
    <property type="entry name" value="IL8"/>
    <property type="match status" value="1"/>
</dbReference>
<dbReference type="Gene3D" id="2.40.50.40">
    <property type="match status" value="1"/>
</dbReference>
<keyword evidence="5" id="KW-0964">Secreted</keyword>
<dbReference type="AlphaFoldDB" id="G1NUD3"/>
<dbReference type="PANTHER" id="PTHR12015:SF209">
    <property type="entry name" value="C-C MOTIF CHEMOKINE 8"/>
    <property type="match status" value="1"/>
</dbReference>
<dbReference type="Proteomes" id="UP000001074">
    <property type="component" value="Unassembled WGS sequence"/>
</dbReference>
<dbReference type="PRINTS" id="PR00436">
    <property type="entry name" value="INTERLEUKIN8"/>
</dbReference>
<dbReference type="InterPro" id="IPR039809">
    <property type="entry name" value="Chemokine_b/g/d"/>
</dbReference>
<dbReference type="EMBL" id="AAPE02044223">
    <property type="status" value="NOT_ANNOTATED_CDS"/>
    <property type="molecule type" value="Genomic_DNA"/>
</dbReference>